<feature type="transmembrane region" description="Helical" evidence="1">
    <location>
        <begin position="132"/>
        <end position="159"/>
    </location>
</feature>
<dbReference type="RefSeq" id="WP_101780802.1">
    <property type="nucleotide sequence ID" value="NZ_CP025543.1"/>
</dbReference>
<proteinExistence type="predicted"/>
<organism evidence="2 3">
    <name type="scientific">Spiroplasma monobiae MQ-1</name>
    <dbReference type="NCBI Taxonomy" id="1336748"/>
    <lineage>
        <taxon>Bacteria</taxon>
        <taxon>Bacillati</taxon>
        <taxon>Mycoplasmatota</taxon>
        <taxon>Mollicutes</taxon>
        <taxon>Entomoplasmatales</taxon>
        <taxon>Spiroplasmataceae</taxon>
        <taxon>Spiroplasma</taxon>
    </lineage>
</organism>
<dbReference type="Proteomes" id="UP000234790">
    <property type="component" value="Chromosome"/>
</dbReference>
<protein>
    <recommendedName>
        <fullName evidence="4">Transmembrane protein</fullName>
    </recommendedName>
</protein>
<evidence type="ECO:0000313" key="3">
    <source>
        <dbReference type="Proteomes" id="UP000234790"/>
    </source>
</evidence>
<evidence type="ECO:0000313" key="2">
    <source>
        <dbReference type="EMBL" id="AUM62749.1"/>
    </source>
</evidence>
<feature type="transmembrane region" description="Helical" evidence="1">
    <location>
        <begin position="65"/>
        <end position="87"/>
    </location>
</feature>
<dbReference type="KEGG" id="smoo:SMONO_v1c05000"/>
<keyword evidence="1" id="KW-0472">Membrane</keyword>
<dbReference type="OrthoDB" id="390162at2"/>
<reference evidence="2 3" key="1">
    <citation type="submission" date="2017-12" db="EMBL/GenBank/DDBJ databases">
        <title>Complete genome sequence of Spiroplasma monobiae MQ-1 (ATCC 33825).</title>
        <authorList>
            <person name="Tsai Y.-M."/>
            <person name="Lo W.-S."/>
            <person name="Wu P.-S."/>
            <person name="Cho S.-T."/>
            <person name="Kuo C.-H."/>
        </authorList>
    </citation>
    <scope>NUCLEOTIDE SEQUENCE [LARGE SCALE GENOMIC DNA]</scope>
    <source>
        <strain evidence="2 3">MQ-1</strain>
    </source>
</reference>
<keyword evidence="3" id="KW-1185">Reference proteome</keyword>
<name>A0A2K9LUM5_SPISQ</name>
<evidence type="ECO:0000256" key="1">
    <source>
        <dbReference type="SAM" id="Phobius"/>
    </source>
</evidence>
<gene>
    <name evidence="2" type="ORF">SMONO_v1c05000</name>
</gene>
<accession>A0A2K9LUM5</accession>
<feature type="transmembrane region" description="Helical" evidence="1">
    <location>
        <begin position="99"/>
        <end position="120"/>
    </location>
</feature>
<dbReference type="AlphaFoldDB" id="A0A2K9LUM5"/>
<keyword evidence="1" id="KW-1133">Transmembrane helix</keyword>
<feature type="transmembrane region" description="Helical" evidence="1">
    <location>
        <begin position="12"/>
        <end position="33"/>
    </location>
</feature>
<keyword evidence="1" id="KW-0812">Transmembrane</keyword>
<evidence type="ECO:0008006" key="4">
    <source>
        <dbReference type="Google" id="ProtNLM"/>
    </source>
</evidence>
<dbReference type="EMBL" id="CP025543">
    <property type="protein sequence ID" value="AUM62749.1"/>
    <property type="molecule type" value="Genomic_DNA"/>
</dbReference>
<sequence>MIRFSKTLSQTGIYLLLTSLMPVMIFSIIMITLKDFVNKGYELLWKLGEWLKEISNTTLNSITSIGWLVLIICLIAYFVLIFNLTLINSRKSYKQRIGYLLSLVFGLSLFIISLLPLIIAKSINIGDSLSNLVLGLLAVFIGLNSAVLAIGSIVGLISAKTSIDNYEIKEKNR</sequence>